<sequence>MGTETDWVYRVFEPHGSEGWRPYGSDLERWRGTITADDSSEGPQYALSLVVADLMTEWKVRGLHRAKHVRVYLWRDEEGDQEDADAIVEVRPSIHAELPARDRIRAPAGHRPRGRAIDGSRDEQGALVTVGELDITTAPSALDTAGRALAAHPQIAFAAATSGPSNVITVAMTRDIADLYTHLSGRLGQLEGAQHVRTAPFLRRVKQLTFQPMH</sequence>
<dbReference type="GO" id="GO:0043565">
    <property type="term" value="F:sequence-specific DNA binding"/>
    <property type="evidence" value="ECO:0007669"/>
    <property type="project" value="TreeGrafter"/>
</dbReference>
<feature type="domain" description="Transcription regulator AsnC/Lrp ligand binding" evidence="1">
    <location>
        <begin position="135"/>
        <end position="203"/>
    </location>
</feature>
<evidence type="ECO:0000313" key="2">
    <source>
        <dbReference type="EMBL" id="OIK00030.1"/>
    </source>
</evidence>
<dbReference type="Proteomes" id="UP000179935">
    <property type="component" value="Unassembled WGS sequence"/>
</dbReference>
<dbReference type="Gene3D" id="3.30.70.920">
    <property type="match status" value="1"/>
</dbReference>
<dbReference type="GO" id="GO:0005829">
    <property type="term" value="C:cytosol"/>
    <property type="evidence" value="ECO:0007669"/>
    <property type="project" value="TreeGrafter"/>
</dbReference>
<dbReference type="PANTHER" id="PTHR30154:SF34">
    <property type="entry name" value="TRANSCRIPTIONAL REGULATOR AZLB"/>
    <property type="match status" value="1"/>
</dbReference>
<dbReference type="Pfam" id="PF01037">
    <property type="entry name" value="AsnC_trans_reg"/>
    <property type="match status" value="1"/>
</dbReference>
<accession>A0A1S2Q1N9</accession>
<dbReference type="InterPro" id="IPR019887">
    <property type="entry name" value="Tscrpt_reg_AsnC/Lrp_C"/>
</dbReference>
<dbReference type="RefSeq" id="WP_071364566.1">
    <property type="nucleotide sequence ID" value="NZ_MLYP01000007.1"/>
</dbReference>
<comment type="caution">
    <text evidence="2">The sequence shown here is derived from an EMBL/GenBank/DDBJ whole genome shotgun (WGS) entry which is preliminary data.</text>
</comment>
<organism evidence="2 3">
    <name type="scientific">Streptomyces colonosanans</name>
    <dbReference type="NCBI Taxonomy" id="1428652"/>
    <lineage>
        <taxon>Bacteria</taxon>
        <taxon>Bacillati</taxon>
        <taxon>Actinomycetota</taxon>
        <taxon>Actinomycetes</taxon>
        <taxon>Kitasatosporales</taxon>
        <taxon>Streptomycetaceae</taxon>
        <taxon>Streptomyces</taxon>
    </lineage>
</organism>
<reference evidence="2 3" key="1">
    <citation type="submission" date="2016-10" db="EMBL/GenBank/DDBJ databases">
        <title>Genome sequence of Streptomyces sp. MUSC 93.</title>
        <authorList>
            <person name="Lee L.-H."/>
            <person name="Ser H.-L."/>
            <person name="Law J.W.-F."/>
        </authorList>
    </citation>
    <scope>NUCLEOTIDE SEQUENCE [LARGE SCALE GENOMIC DNA]</scope>
    <source>
        <strain evidence="2 3">MUSC 93</strain>
    </source>
</reference>
<dbReference type="PANTHER" id="PTHR30154">
    <property type="entry name" value="LEUCINE-RESPONSIVE REGULATORY PROTEIN"/>
    <property type="match status" value="1"/>
</dbReference>
<dbReference type="STRING" id="1428652.BIV24_03125"/>
<keyword evidence="3" id="KW-1185">Reference proteome</keyword>
<gene>
    <name evidence="2" type="ORF">BIV24_03125</name>
</gene>
<proteinExistence type="predicted"/>
<name>A0A1S2Q1N9_9ACTN</name>
<dbReference type="OrthoDB" id="4543954at2"/>
<dbReference type="EMBL" id="MLYP01000007">
    <property type="protein sequence ID" value="OIK00030.1"/>
    <property type="molecule type" value="Genomic_DNA"/>
</dbReference>
<evidence type="ECO:0000259" key="1">
    <source>
        <dbReference type="Pfam" id="PF01037"/>
    </source>
</evidence>
<evidence type="ECO:0000313" key="3">
    <source>
        <dbReference type="Proteomes" id="UP000179935"/>
    </source>
</evidence>
<dbReference type="SUPFAM" id="SSF54909">
    <property type="entry name" value="Dimeric alpha+beta barrel"/>
    <property type="match status" value="1"/>
</dbReference>
<dbReference type="InterPro" id="IPR011008">
    <property type="entry name" value="Dimeric_a/b-barrel"/>
</dbReference>
<protein>
    <recommendedName>
        <fullName evidence="1">Transcription regulator AsnC/Lrp ligand binding domain-containing protein</fullName>
    </recommendedName>
</protein>
<dbReference type="AlphaFoldDB" id="A0A1S2Q1N9"/>
<dbReference type="GO" id="GO:0043200">
    <property type="term" value="P:response to amino acid"/>
    <property type="evidence" value="ECO:0007669"/>
    <property type="project" value="TreeGrafter"/>
</dbReference>